<keyword evidence="5" id="KW-0408">Iron</keyword>
<dbReference type="AlphaFoldDB" id="A0A6H9T306"/>
<keyword evidence="10" id="KW-1185">Reference proteome</keyword>
<evidence type="ECO:0000256" key="2">
    <source>
        <dbReference type="ARBA" id="ARBA00022617"/>
    </source>
</evidence>
<dbReference type="InterPro" id="IPR045854">
    <property type="entry name" value="NO2/SO3_Rdtase_4Fe4S_sf"/>
</dbReference>
<dbReference type="PANTHER" id="PTHR32439">
    <property type="entry name" value="FERREDOXIN--NITRITE REDUCTASE, CHLOROPLASTIC"/>
    <property type="match status" value="1"/>
</dbReference>
<reference evidence="9 10" key="1">
    <citation type="submission" date="2019-09" db="EMBL/GenBank/DDBJ databases">
        <title>Draft genome sequences of 48 bacterial type strains from the CCUG.</title>
        <authorList>
            <person name="Tunovic T."/>
            <person name="Pineiro-Iglesias B."/>
            <person name="Unosson C."/>
            <person name="Inganas E."/>
            <person name="Ohlen M."/>
            <person name="Cardew S."/>
            <person name="Jensie-Markopoulos S."/>
            <person name="Salva-Serra F."/>
            <person name="Jaen-Luchoro D."/>
            <person name="Karlsson R."/>
            <person name="Svensson-Stadler L."/>
            <person name="Chun J."/>
            <person name="Moore E."/>
        </authorList>
    </citation>
    <scope>NUCLEOTIDE SEQUENCE [LARGE SCALE GENOMIC DNA]</scope>
    <source>
        <strain evidence="9 10">CCUG 54555</strain>
    </source>
</reference>
<feature type="domain" description="Nitrite/sulphite reductase 4Fe-4S" evidence="7">
    <location>
        <begin position="137"/>
        <end position="249"/>
    </location>
</feature>
<feature type="domain" description="Nitrite/Sulfite reductase ferredoxin-like" evidence="8">
    <location>
        <begin position="57"/>
        <end position="114"/>
    </location>
</feature>
<dbReference type="InterPro" id="IPR051329">
    <property type="entry name" value="NIR_SIR_4Fe-4S"/>
</dbReference>
<proteinExistence type="predicted"/>
<evidence type="ECO:0000256" key="5">
    <source>
        <dbReference type="ARBA" id="ARBA00023004"/>
    </source>
</evidence>
<name>A0A6H9T306_9BURK</name>
<keyword evidence="2" id="KW-0349">Heme</keyword>
<sequence length="252" mass="25871">MRASRRRAGCTDALAAARHCPGIPLRSASDSNPASPVVRPSACPGLVRVVAAADGGLCRIKLPGGSVDARQARAIAAAARAYGSGAIDATNRANLQLRGIRDSAADALVDALLDAGLGPRTYAAGAAANRAALAASDDVRNLMLSPLAGRDPHALLDTRTLATPLLDMLAREPRRGELSPKFSIQLDGGESVAALDHPHDIWLAAWRRGDGALRMAAGLAGCPPVAPDDRPASLDVAPDQAVALVRALLLAF</sequence>
<keyword evidence="1" id="KW-0004">4Fe-4S</keyword>
<gene>
    <name evidence="9" type="ORF">F7R21_28975</name>
</gene>
<dbReference type="InterPro" id="IPR006067">
    <property type="entry name" value="NO2/SO3_Rdtase_4Fe4S_dom"/>
</dbReference>
<evidence type="ECO:0000256" key="3">
    <source>
        <dbReference type="ARBA" id="ARBA00022723"/>
    </source>
</evidence>
<keyword evidence="6" id="KW-0411">Iron-sulfur</keyword>
<dbReference type="SUPFAM" id="SSF56014">
    <property type="entry name" value="Nitrite and sulphite reductase 4Fe-4S domain-like"/>
    <property type="match status" value="1"/>
</dbReference>
<dbReference type="Proteomes" id="UP000430232">
    <property type="component" value="Unassembled WGS sequence"/>
</dbReference>
<dbReference type="SUPFAM" id="SSF55124">
    <property type="entry name" value="Nitrite/Sulfite reductase N-terminal domain-like"/>
    <property type="match status" value="1"/>
</dbReference>
<protein>
    <submittedName>
        <fullName evidence="9">Precorrin-3B synthase</fullName>
    </submittedName>
</protein>
<dbReference type="GO" id="GO:0051539">
    <property type="term" value="F:4 iron, 4 sulfur cluster binding"/>
    <property type="evidence" value="ECO:0007669"/>
    <property type="project" value="UniProtKB-KW"/>
</dbReference>
<evidence type="ECO:0000313" key="10">
    <source>
        <dbReference type="Proteomes" id="UP000430232"/>
    </source>
</evidence>
<evidence type="ECO:0000313" key="9">
    <source>
        <dbReference type="EMBL" id="KAB0632724.1"/>
    </source>
</evidence>
<dbReference type="EMBL" id="VZOJ01000125">
    <property type="protein sequence ID" value="KAB0632724.1"/>
    <property type="molecule type" value="Genomic_DNA"/>
</dbReference>
<evidence type="ECO:0000259" key="7">
    <source>
        <dbReference type="Pfam" id="PF01077"/>
    </source>
</evidence>
<dbReference type="GO" id="GO:0020037">
    <property type="term" value="F:heme binding"/>
    <property type="evidence" value="ECO:0007669"/>
    <property type="project" value="InterPro"/>
</dbReference>
<feature type="non-terminal residue" evidence="9">
    <location>
        <position position="252"/>
    </location>
</feature>
<keyword evidence="4" id="KW-0560">Oxidoreductase</keyword>
<dbReference type="InterPro" id="IPR005117">
    <property type="entry name" value="NiRdtase/SiRdtase_haem-b_fer"/>
</dbReference>
<evidence type="ECO:0000256" key="4">
    <source>
        <dbReference type="ARBA" id="ARBA00023002"/>
    </source>
</evidence>
<dbReference type="Pfam" id="PF01077">
    <property type="entry name" value="NIR_SIR"/>
    <property type="match status" value="1"/>
</dbReference>
<comment type="caution">
    <text evidence="9">The sequence shown here is derived from an EMBL/GenBank/DDBJ whole genome shotgun (WGS) entry which is preliminary data.</text>
</comment>
<evidence type="ECO:0000259" key="8">
    <source>
        <dbReference type="Pfam" id="PF03460"/>
    </source>
</evidence>
<dbReference type="PANTHER" id="PTHR32439:SF9">
    <property type="entry name" value="BLR3264 PROTEIN"/>
    <property type="match status" value="1"/>
</dbReference>
<keyword evidence="3" id="KW-0479">Metal-binding</keyword>
<dbReference type="GO" id="GO:0046872">
    <property type="term" value="F:metal ion binding"/>
    <property type="evidence" value="ECO:0007669"/>
    <property type="project" value="UniProtKB-KW"/>
</dbReference>
<evidence type="ECO:0000256" key="1">
    <source>
        <dbReference type="ARBA" id="ARBA00022485"/>
    </source>
</evidence>
<dbReference type="Gene3D" id="3.90.480.10">
    <property type="entry name" value="Sulfite Reductase Hemoprotein,Domain 2"/>
    <property type="match status" value="1"/>
</dbReference>
<evidence type="ECO:0000256" key="6">
    <source>
        <dbReference type="ARBA" id="ARBA00023014"/>
    </source>
</evidence>
<dbReference type="Gene3D" id="3.30.413.10">
    <property type="entry name" value="Sulfite Reductase Hemoprotein, domain 1"/>
    <property type="match status" value="1"/>
</dbReference>
<organism evidence="9 10">
    <name type="scientific">Burkholderia latens</name>
    <dbReference type="NCBI Taxonomy" id="488446"/>
    <lineage>
        <taxon>Bacteria</taxon>
        <taxon>Pseudomonadati</taxon>
        <taxon>Pseudomonadota</taxon>
        <taxon>Betaproteobacteria</taxon>
        <taxon>Burkholderiales</taxon>
        <taxon>Burkholderiaceae</taxon>
        <taxon>Burkholderia</taxon>
        <taxon>Burkholderia cepacia complex</taxon>
    </lineage>
</organism>
<dbReference type="Pfam" id="PF03460">
    <property type="entry name" value="NIR_SIR_ferr"/>
    <property type="match status" value="1"/>
</dbReference>
<dbReference type="InterPro" id="IPR036136">
    <property type="entry name" value="Nit/Sulf_reduc_fer-like_dom_sf"/>
</dbReference>
<dbReference type="GO" id="GO:0016491">
    <property type="term" value="F:oxidoreductase activity"/>
    <property type="evidence" value="ECO:0007669"/>
    <property type="project" value="UniProtKB-KW"/>
</dbReference>
<accession>A0A6H9T306</accession>